<evidence type="ECO:0000259" key="6">
    <source>
        <dbReference type="PROSITE" id="PS50157"/>
    </source>
</evidence>
<evidence type="ECO:0000313" key="8">
    <source>
        <dbReference type="Proteomes" id="UP001314205"/>
    </source>
</evidence>
<dbReference type="SMART" id="SM00355">
    <property type="entry name" value="ZnF_C2H2"/>
    <property type="match status" value="28"/>
</dbReference>
<dbReference type="FunFam" id="3.30.160.60:FF:000100">
    <property type="entry name" value="Zinc finger 45-like"/>
    <property type="match status" value="1"/>
</dbReference>
<dbReference type="EMBL" id="CAVLGL010000082">
    <property type="protein sequence ID" value="CAK1587529.1"/>
    <property type="molecule type" value="Genomic_DNA"/>
</dbReference>
<protein>
    <recommendedName>
        <fullName evidence="6">C2H2-type domain-containing protein</fullName>
    </recommendedName>
</protein>
<dbReference type="PROSITE" id="PS50157">
    <property type="entry name" value="ZINC_FINGER_C2H2_2"/>
    <property type="match status" value="19"/>
</dbReference>
<dbReference type="Pfam" id="PF12756">
    <property type="entry name" value="zf-C2H2_2"/>
    <property type="match status" value="1"/>
</dbReference>
<feature type="domain" description="C2H2-type" evidence="6">
    <location>
        <begin position="116"/>
        <end position="143"/>
    </location>
</feature>
<dbReference type="GO" id="GO:0008270">
    <property type="term" value="F:zinc ion binding"/>
    <property type="evidence" value="ECO:0007669"/>
    <property type="project" value="UniProtKB-KW"/>
</dbReference>
<comment type="caution">
    <text evidence="7">The sequence shown here is derived from an EMBL/GenBank/DDBJ whole genome shotgun (WGS) entry which is preliminary data.</text>
</comment>
<keyword evidence="8" id="KW-1185">Reference proteome</keyword>
<feature type="domain" description="C2H2-type" evidence="6">
    <location>
        <begin position="306"/>
        <end position="333"/>
    </location>
</feature>
<dbReference type="Proteomes" id="UP001314205">
    <property type="component" value="Unassembled WGS sequence"/>
</dbReference>
<dbReference type="Pfam" id="PF00096">
    <property type="entry name" value="zf-C2H2"/>
    <property type="match status" value="3"/>
</dbReference>
<feature type="domain" description="C2H2-type" evidence="6">
    <location>
        <begin position="90"/>
        <end position="117"/>
    </location>
</feature>
<keyword evidence="3 5" id="KW-0863">Zinc-finger</keyword>
<feature type="domain" description="C2H2-type" evidence="6">
    <location>
        <begin position="984"/>
        <end position="1012"/>
    </location>
</feature>
<feature type="domain" description="C2H2-type" evidence="6">
    <location>
        <begin position="515"/>
        <end position="539"/>
    </location>
</feature>
<dbReference type="PROSITE" id="PS00028">
    <property type="entry name" value="ZINC_FINGER_C2H2_1"/>
    <property type="match status" value="19"/>
</dbReference>
<feature type="domain" description="C2H2-type" evidence="6">
    <location>
        <begin position="355"/>
        <end position="383"/>
    </location>
</feature>
<dbReference type="Gene3D" id="3.30.160.60">
    <property type="entry name" value="Classic Zinc Finger"/>
    <property type="match status" value="13"/>
</dbReference>
<dbReference type="InterPro" id="IPR013087">
    <property type="entry name" value="Znf_C2H2_type"/>
</dbReference>
<proteinExistence type="predicted"/>
<feature type="domain" description="C2H2-type" evidence="6">
    <location>
        <begin position="204"/>
        <end position="232"/>
    </location>
</feature>
<dbReference type="SUPFAM" id="SSF57667">
    <property type="entry name" value="beta-beta-alpha zinc fingers"/>
    <property type="match status" value="8"/>
</dbReference>
<feature type="domain" description="C2H2-type" evidence="6">
    <location>
        <begin position="401"/>
        <end position="428"/>
    </location>
</feature>
<keyword evidence="1" id="KW-0479">Metal-binding</keyword>
<evidence type="ECO:0000256" key="4">
    <source>
        <dbReference type="ARBA" id="ARBA00022833"/>
    </source>
</evidence>
<dbReference type="InterPro" id="IPR036236">
    <property type="entry name" value="Znf_C2H2_sf"/>
</dbReference>
<evidence type="ECO:0000256" key="2">
    <source>
        <dbReference type="ARBA" id="ARBA00022737"/>
    </source>
</evidence>
<feature type="domain" description="C2H2-type" evidence="6">
    <location>
        <begin position="231"/>
        <end position="258"/>
    </location>
</feature>
<feature type="domain" description="C2H2-type" evidence="6">
    <location>
        <begin position="570"/>
        <end position="597"/>
    </location>
</feature>
<reference evidence="7 8" key="1">
    <citation type="submission" date="2023-11" db="EMBL/GenBank/DDBJ databases">
        <authorList>
            <person name="Hedman E."/>
            <person name="Englund M."/>
            <person name="Stromberg M."/>
            <person name="Nyberg Akerstrom W."/>
            <person name="Nylinder S."/>
            <person name="Jareborg N."/>
            <person name="Kallberg Y."/>
            <person name="Kronander E."/>
        </authorList>
    </citation>
    <scope>NUCLEOTIDE SEQUENCE [LARGE SCALE GENOMIC DNA]</scope>
</reference>
<dbReference type="PANTHER" id="PTHR24379">
    <property type="entry name" value="KRAB AND ZINC FINGER DOMAIN-CONTAINING"/>
    <property type="match status" value="1"/>
</dbReference>
<keyword evidence="2" id="KW-0677">Repeat</keyword>
<feature type="domain" description="C2H2-type" evidence="6">
    <location>
        <begin position="542"/>
        <end position="569"/>
    </location>
</feature>
<dbReference type="InterPro" id="IPR041661">
    <property type="entry name" value="ZN622/Rei1/Reh1_Znf-C2H2"/>
</dbReference>
<evidence type="ECO:0000256" key="3">
    <source>
        <dbReference type="ARBA" id="ARBA00022771"/>
    </source>
</evidence>
<feature type="domain" description="C2H2-type" evidence="6">
    <location>
        <begin position="931"/>
        <end position="953"/>
    </location>
</feature>
<feature type="domain" description="C2H2-type" evidence="6">
    <location>
        <begin position="957"/>
        <end position="985"/>
    </location>
</feature>
<feature type="domain" description="C2H2-type" evidence="6">
    <location>
        <begin position="1079"/>
        <end position="1105"/>
    </location>
</feature>
<name>A0AAV1L0E7_9NEOP</name>
<feature type="domain" description="C2H2-type" evidence="6">
    <location>
        <begin position="775"/>
        <end position="800"/>
    </location>
</feature>
<gene>
    <name evidence="7" type="ORF">PARMNEM_LOCUS8332</name>
</gene>
<organism evidence="7 8">
    <name type="scientific">Parnassius mnemosyne</name>
    <name type="common">clouded apollo</name>
    <dbReference type="NCBI Taxonomy" id="213953"/>
    <lineage>
        <taxon>Eukaryota</taxon>
        <taxon>Metazoa</taxon>
        <taxon>Ecdysozoa</taxon>
        <taxon>Arthropoda</taxon>
        <taxon>Hexapoda</taxon>
        <taxon>Insecta</taxon>
        <taxon>Pterygota</taxon>
        <taxon>Neoptera</taxon>
        <taxon>Endopterygota</taxon>
        <taxon>Lepidoptera</taxon>
        <taxon>Glossata</taxon>
        <taxon>Ditrysia</taxon>
        <taxon>Papilionoidea</taxon>
        <taxon>Papilionidae</taxon>
        <taxon>Parnassiinae</taxon>
        <taxon>Parnassini</taxon>
        <taxon>Parnassius</taxon>
        <taxon>Driopa</taxon>
    </lineage>
</organism>
<feature type="domain" description="C2H2-type" evidence="6">
    <location>
        <begin position="143"/>
        <end position="171"/>
    </location>
</feature>
<dbReference type="PANTHER" id="PTHR24379:SF121">
    <property type="entry name" value="C2H2-TYPE DOMAIN-CONTAINING PROTEIN"/>
    <property type="match status" value="1"/>
</dbReference>
<feature type="domain" description="C2H2-type" evidence="6">
    <location>
        <begin position="427"/>
        <end position="455"/>
    </location>
</feature>
<evidence type="ECO:0000256" key="5">
    <source>
        <dbReference type="PROSITE-ProRule" id="PRU00042"/>
    </source>
</evidence>
<feature type="domain" description="C2H2-type" evidence="6">
    <location>
        <begin position="1046"/>
        <end position="1074"/>
    </location>
</feature>
<sequence>MQYHSEVASLLEHTSTHQIDDRNTILNKYIPRGKRIIFVDISILKCRICGQHYPDLSAVRQHLELEHGKEFSPASNGMTEYNMETNEGLFTCHICGNTYHNFSLLNTHMNGHVGKVVCESCGAGFLNQHLLLKHKETHMSKRFNCKYCDKVFFKKSQLKYHTEIVHKGKDRVKLKKCQHCTQTFKEHYSKMMHLKEVHGIMKSFLCHICKVDFGTRRALTEHTTKYHTEKFKCEVCSKCFGIESKLRQHMQGHIGERHFMCPISAARARPTTSMWAMTLSERENAANLLQYTTIVPFTYLSYPFSFKCFYCTEKYSELSKVLEHAKTHTVPDTVVLMKDFLKKGKKTIKVDMSELKCKICNDPFSNLDDVRKHLSCVHDKEFTKAGNGIIAFSLQTKNGIFSCHLCSENFHSFFLLNKHINVHYSNAICESCGKGFVSHTRLLQHKETHLTGQYPCDKCKKTFTSLPKYKYHNDRVHRNSTKVKLSKCQVCEARFGHHYEKIKHLKDLHGMTYNYPCEICGIVFETRKSLYFHTKKYHTQNILCDVCNKPFAERHHLKKHMAMHTKARNFACSLCSKTYRYEKNLKDHMRVHNPDWKFACSNCWVGFQRATLVIRRSDIETKAKIVLVHQTPQRRNAELILKHSTAYPFKTRFSQILCAYCHTEYELLPQLKIHMASDHANADFGKVFCRMKGNLIKVDISDLECKICCRSIRDVDTLMRHFAQDHDLPVKFNACYGVLPYKLLKDNKWLCVYCAKTYAAFIDFKRHITTHFMNYNCDKCGTTFISCHALREHQRQVKCHRIAYKPRNGRAMRPRSNAEIILQCSSAYPFRTWMSNLNCVFCRVKTRDPVVFRNHMASQHEAYDVQAAFYKKLGKAFLNVDITNLQCKLCFISIDNFEDLVGHLKNDHQQPIRSDAQFGVLPFKLNDGSTWKCAMCTNQFKDFMSLKKHTQSHFQNYVCDTCGEGFITESAMIAHTKIPHENRYNCGRCVATFSTLDERNSHVKTQHTSTRYVCVYCVDKPRFATWEIRKKHLLEVHNYGTGGDSYECTICQKAFKSRSGKYNHMARIHRVIKDSELSYTCGSCSRAFTSQLFLDKHIAKKHTDA</sequence>
<evidence type="ECO:0000256" key="1">
    <source>
        <dbReference type="ARBA" id="ARBA00022723"/>
    </source>
</evidence>
<dbReference type="AlphaFoldDB" id="A0AAV1L0E7"/>
<accession>A0AAV1L0E7</accession>
<evidence type="ECO:0000313" key="7">
    <source>
        <dbReference type="EMBL" id="CAK1587529.1"/>
    </source>
</evidence>
<keyword evidence="4" id="KW-0862">Zinc</keyword>
<feature type="domain" description="C2H2-type" evidence="6">
    <location>
        <begin position="454"/>
        <end position="482"/>
    </location>
</feature>